<dbReference type="AlphaFoldDB" id="G8U0Q0"/>
<name>G8U0Q0_SULAD</name>
<dbReference type="PATRIC" id="fig|679936.5.peg.1926"/>
<dbReference type="HOGENOM" id="CLU_124880_0_0_9"/>
<gene>
    <name evidence="1" type="ordered locus">Sulac_1860</name>
</gene>
<protein>
    <submittedName>
        <fullName evidence="1">Uncharacterized protein</fullName>
    </submittedName>
</protein>
<reference evidence="1 2" key="2">
    <citation type="journal article" date="2012" name="Stand. Genomic Sci.">
        <title>Complete genome sequence of the moderately thermophilic mineral-sulfide-oxidizing firmicute Sulfobacillus acidophilus type strain (NAL(T)).</title>
        <authorList>
            <person name="Anderson I."/>
            <person name="Chertkov O."/>
            <person name="Chen A."/>
            <person name="Saunders E."/>
            <person name="Lapidus A."/>
            <person name="Nolan M."/>
            <person name="Lucas S."/>
            <person name="Hammon N."/>
            <person name="Deshpande S."/>
            <person name="Cheng J.F."/>
            <person name="Han C."/>
            <person name="Tapia R."/>
            <person name="Goodwin L.A."/>
            <person name="Pitluck S."/>
            <person name="Liolios K."/>
            <person name="Pagani I."/>
            <person name="Ivanova N."/>
            <person name="Mikhailova N."/>
            <person name="Pati A."/>
            <person name="Palaniappan K."/>
            <person name="Land M."/>
            <person name="Pan C."/>
            <person name="Rohde M."/>
            <person name="Pukall R."/>
            <person name="Goker M."/>
            <person name="Detter J.C."/>
            <person name="Woyke T."/>
            <person name="Bristow J."/>
            <person name="Eisen J.A."/>
            <person name="Markowitz V."/>
            <person name="Hugenholtz P."/>
            <person name="Kyrpides N.C."/>
            <person name="Klenk H.P."/>
            <person name="Mavromatis K."/>
        </authorList>
    </citation>
    <scope>NUCLEOTIDE SEQUENCE [LARGE SCALE GENOMIC DNA]</scope>
    <source>
        <strain evidence="2">ATCC 700253 / DSM 10332 / NAL</strain>
    </source>
</reference>
<accession>G8U0Q0</accession>
<keyword evidence="2" id="KW-1185">Reference proteome</keyword>
<evidence type="ECO:0000313" key="1">
    <source>
        <dbReference type="EMBL" id="AEW05353.1"/>
    </source>
</evidence>
<dbReference type="STRING" id="679936.Sulac_1860"/>
<organism evidence="1 2">
    <name type="scientific">Sulfobacillus acidophilus (strain ATCC 700253 / DSM 10332 / NAL)</name>
    <dbReference type="NCBI Taxonomy" id="679936"/>
    <lineage>
        <taxon>Bacteria</taxon>
        <taxon>Bacillati</taxon>
        <taxon>Bacillota</taxon>
        <taxon>Clostridia</taxon>
        <taxon>Eubacteriales</taxon>
        <taxon>Clostridiales Family XVII. Incertae Sedis</taxon>
        <taxon>Sulfobacillus</taxon>
    </lineage>
</organism>
<evidence type="ECO:0000313" key="2">
    <source>
        <dbReference type="Proteomes" id="UP000005439"/>
    </source>
</evidence>
<dbReference type="KEGG" id="sap:Sulac_1860"/>
<sequence length="173" mass="18532">MKLSVKQLIVVFVTMLATFALLRGAQWVYLTTAVKSPLVQTMGSIPGVERVSLTPNGEVTVVLNPSADLMTVYRQVEVVATQTLGHTPTGISMVNHANPALVQLANNVRFEVAQGEATGQYVAMKNQIQAMAAQSHSQATVELGNTHLYITLRQGSHVLYDVIPIVLGGGQHG</sequence>
<dbReference type="EMBL" id="CP003179">
    <property type="protein sequence ID" value="AEW05353.1"/>
    <property type="molecule type" value="Genomic_DNA"/>
</dbReference>
<reference evidence="2" key="1">
    <citation type="submission" date="2011-12" db="EMBL/GenBank/DDBJ databases">
        <title>The complete genome of chromosome of Sulfobacillus acidophilus DSM 10332.</title>
        <authorList>
            <person name="Lucas S."/>
            <person name="Han J."/>
            <person name="Lapidus A."/>
            <person name="Bruce D."/>
            <person name="Goodwin L."/>
            <person name="Pitluck S."/>
            <person name="Peters L."/>
            <person name="Kyrpides N."/>
            <person name="Mavromatis K."/>
            <person name="Ivanova N."/>
            <person name="Mikhailova N."/>
            <person name="Chertkov O."/>
            <person name="Saunders E."/>
            <person name="Detter J.C."/>
            <person name="Tapia R."/>
            <person name="Han C."/>
            <person name="Land M."/>
            <person name="Hauser L."/>
            <person name="Markowitz V."/>
            <person name="Cheng J.-F."/>
            <person name="Hugenholtz P."/>
            <person name="Woyke T."/>
            <person name="Wu D."/>
            <person name="Pukall R."/>
            <person name="Gehrich-Schroeter G."/>
            <person name="Schneider S."/>
            <person name="Klenk H.-P."/>
            <person name="Eisen J.A."/>
        </authorList>
    </citation>
    <scope>NUCLEOTIDE SEQUENCE [LARGE SCALE GENOMIC DNA]</scope>
    <source>
        <strain evidence="2">ATCC 700253 / DSM 10332 / NAL</strain>
    </source>
</reference>
<dbReference type="Proteomes" id="UP000005439">
    <property type="component" value="Chromosome"/>
</dbReference>
<proteinExistence type="predicted"/>